<feature type="region of interest" description="Disordered" evidence="1">
    <location>
        <begin position="474"/>
        <end position="701"/>
    </location>
</feature>
<feature type="domain" description="Peptidase A1" evidence="3">
    <location>
        <begin position="41"/>
        <end position="399"/>
    </location>
</feature>
<feature type="compositionally biased region" description="Basic and acidic residues" evidence="1">
    <location>
        <begin position="605"/>
        <end position="627"/>
    </location>
</feature>
<evidence type="ECO:0000256" key="2">
    <source>
        <dbReference type="SAM" id="Phobius"/>
    </source>
</evidence>
<dbReference type="InterPro" id="IPR033121">
    <property type="entry name" value="PEPTIDASE_A1"/>
</dbReference>
<dbReference type="GO" id="GO:0006508">
    <property type="term" value="P:proteolysis"/>
    <property type="evidence" value="ECO:0007669"/>
    <property type="project" value="UniProtKB-KW"/>
</dbReference>
<keyword evidence="2" id="KW-0812">Transmembrane</keyword>
<feature type="transmembrane region" description="Helical" evidence="2">
    <location>
        <begin position="444"/>
        <end position="467"/>
    </location>
</feature>
<dbReference type="Pfam" id="PF00026">
    <property type="entry name" value="Asp"/>
    <property type="match status" value="1"/>
</dbReference>
<keyword evidence="4" id="KW-0378">Hydrolase</keyword>
<organism evidence="4 5">
    <name type="scientific">Sporormia fimetaria CBS 119925</name>
    <dbReference type="NCBI Taxonomy" id="1340428"/>
    <lineage>
        <taxon>Eukaryota</taxon>
        <taxon>Fungi</taxon>
        <taxon>Dikarya</taxon>
        <taxon>Ascomycota</taxon>
        <taxon>Pezizomycotina</taxon>
        <taxon>Dothideomycetes</taxon>
        <taxon>Pleosporomycetidae</taxon>
        <taxon>Pleosporales</taxon>
        <taxon>Sporormiaceae</taxon>
        <taxon>Sporormia</taxon>
    </lineage>
</organism>
<evidence type="ECO:0000259" key="3">
    <source>
        <dbReference type="PROSITE" id="PS51767"/>
    </source>
</evidence>
<dbReference type="SUPFAM" id="SSF50630">
    <property type="entry name" value="Acid proteases"/>
    <property type="match status" value="1"/>
</dbReference>
<keyword evidence="2" id="KW-0472">Membrane</keyword>
<dbReference type="Proteomes" id="UP000799440">
    <property type="component" value="Unassembled WGS sequence"/>
</dbReference>
<dbReference type="Gene3D" id="2.40.70.10">
    <property type="entry name" value="Acid Proteases"/>
    <property type="match status" value="2"/>
</dbReference>
<feature type="compositionally biased region" description="Basic and acidic residues" evidence="1">
    <location>
        <begin position="687"/>
        <end position="701"/>
    </location>
</feature>
<keyword evidence="5" id="KW-1185">Reference proteome</keyword>
<feature type="region of interest" description="Disordered" evidence="1">
    <location>
        <begin position="420"/>
        <end position="439"/>
    </location>
</feature>
<feature type="compositionally biased region" description="Basic and acidic residues" evidence="1">
    <location>
        <begin position="476"/>
        <end position="502"/>
    </location>
</feature>
<dbReference type="EMBL" id="MU006585">
    <property type="protein sequence ID" value="KAF2744931.1"/>
    <property type="molecule type" value="Genomic_DNA"/>
</dbReference>
<dbReference type="InterPro" id="IPR021109">
    <property type="entry name" value="Peptidase_aspartic_dom_sf"/>
</dbReference>
<reference evidence="4" key="1">
    <citation type="journal article" date="2020" name="Stud. Mycol.">
        <title>101 Dothideomycetes genomes: a test case for predicting lifestyles and emergence of pathogens.</title>
        <authorList>
            <person name="Haridas S."/>
            <person name="Albert R."/>
            <person name="Binder M."/>
            <person name="Bloem J."/>
            <person name="Labutti K."/>
            <person name="Salamov A."/>
            <person name="Andreopoulos B."/>
            <person name="Baker S."/>
            <person name="Barry K."/>
            <person name="Bills G."/>
            <person name="Bluhm B."/>
            <person name="Cannon C."/>
            <person name="Castanera R."/>
            <person name="Culley D."/>
            <person name="Daum C."/>
            <person name="Ezra D."/>
            <person name="Gonzalez J."/>
            <person name="Henrissat B."/>
            <person name="Kuo A."/>
            <person name="Liang C."/>
            <person name="Lipzen A."/>
            <person name="Lutzoni F."/>
            <person name="Magnuson J."/>
            <person name="Mondo S."/>
            <person name="Nolan M."/>
            <person name="Ohm R."/>
            <person name="Pangilinan J."/>
            <person name="Park H.-J."/>
            <person name="Ramirez L."/>
            <person name="Alfaro M."/>
            <person name="Sun H."/>
            <person name="Tritt A."/>
            <person name="Yoshinaga Y."/>
            <person name="Zwiers L.-H."/>
            <person name="Turgeon B."/>
            <person name="Goodwin S."/>
            <person name="Spatafora J."/>
            <person name="Crous P."/>
            <person name="Grigoriev I."/>
        </authorList>
    </citation>
    <scope>NUCLEOTIDE SEQUENCE</scope>
    <source>
        <strain evidence="4">CBS 119925</strain>
    </source>
</reference>
<gene>
    <name evidence="4" type="ORF">M011DRAFT_469961</name>
</gene>
<evidence type="ECO:0000313" key="5">
    <source>
        <dbReference type="Proteomes" id="UP000799440"/>
    </source>
</evidence>
<accession>A0A6A6V6K2</accession>
<dbReference type="PROSITE" id="PS51767">
    <property type="entry name" value="PEPTIDASE_A1"/>
    <property type="match status" value="1"/>
</dbReference>
<sequence length="701" mass="76842">MMSLVPREDGSNTTILPTPYVFRPSGQWDGNDGKWSTFVINIGDIKAEGRGQNFRTLISTSSSLTQVPLQADWCGDAECAKSRGVEVFDSRQSLGLKTEPVNGFTRNGLFNLPTPFWWPGNEQINASYGRANVGLGPSSSDSEVLPDQEVAGVANDQFFMGSFGLAIAPVDFGGGPRSTFLETYRQNDRIPSMSYGYTAGARYRNNNQGALGSLVLGGYDASRMTGGISVPMVGRHNHTLLVSVQAVEYTPSPSVEANSESISLEEPPFAAAIDSTLPYLWLPGHICDEFEKKFQLTYNDEDNIYTVNASDYNYNRQQNATVTFKLSTTDWDRNTYTTISLPFSAFDLELGYPIVPNSENATKYFPIRKSKNGMFVLGRAFLQEAYIVVDYERLNFTIAPALFPDSQEKAQIIPIYDSKSQPKLVEPPSTPPNSDGSGGLPPGAVAGVVVGIVLFFVLLALGGFLYWRRRRARQPTPEDKLSNHDIDTTKAGEQIRQRRVSELDSEPPTSPKPSFAGYYNNGEGKDITMFPPINEMESPPAVSELYSPPPPESYTATPSSERAGADYFVVGGKIRRRGATRDSSTGGTPGTPIAELPGDSALTSKIDEMLSEKKTPQDAVRSEKEDTPPATLESRTEDTQAQNLAQGQTRPHSQLERQPSHSRGLSDTTIQSESTAVSQPSPEELQAWERERGEPRRPLSE</sequence>
<dbReference type="OrthoDB" id="4074350at2759"/>
<dbReference type="AlphaFoldDB" id="A0A6A6V6K2"/>
<keyword evidence="4" id="KW-0645">Protease</keyword>
<proteinExistence type="predicted"/>
<evidence type="ECO:0000256" key="1">
    <source>
        <dbReference type="SAM" id="MobiDB-lite"/>
    </source>
</evidence>
<name>A0A6A6V6K2_9PLEO</name>
<feature type="compositionally biased region" description="Polar residues" evidence="1">
    <location>
        <begin position="639"/>
        <end position="652"/>
    </location>
</feature>
<dbReference type="GO" id="GO:0008233">
    <property type="term" value="F:peptidase activity"/>
    <property type="evidence" value="ECO:0007669"/>
    <property type="project" value="UniProtKB-KW"/>
</dbReference>
<feature type="compositionally biased region" description="Polar residues" evidence="1">
    <location>
        <begin position="661"/>
        <end position="681"/>
    </location>
</feature>
<keyword evidence="2" id="KW-1133">Transmembrane helix</keyword>
<protein>
    <submittedName>
        <fullName evidence="4">Acid protease</fullName>
    </submittedName>
</protein>
<evidence type="ECO:0000313" key="4">
    <source>
        <dbReference type="EMBL" id="KAF2744931.1"/>
    </source>
</evidence>